<sequence length="527" mass="57525">MSKEPAAGTSAQGAALFRAAEVMSIAGRAASRRVLLQEAVTRSADTGAARPWHERAAARKDRAYIRDLCLALTQDGFGTDLPTWLGLAPQEADQDLRYGAKELRARLEKLKVGRQSDRSGPLCYVLHMSLPDNGSGYSVRSHHLIAAMRKNGLDPYCVTRLGFPGDTGQPGDVAMQAVDGIDYHRILQPGKRDFRNMRYVTDAAIALVEKLAPHQPYAIMAASNHENAAPALLAARYMGVPFIYDMRGFWELSTLAADPERAKTPQFATAVEMEAEIARQADLVFTLTEAMKGELRRRQVGNPNIHILPNAADPEVFRAAPRNAALARKVGISDDTAVIGYVGSFTGYEGLDDLTRACVLLHQQGYDFRLLLIGSEPAHLRDAICPELRQIAAAGGITDKLIMPGRVPVQEVKDWYSLIDIVPIPRKDMAVAELVSPLKPLEAMAMEKAVVVTDLAALKEIVTHDETGIVVPRSDVGALAAALGRLIEDPAARASLGKRARQRIIDARNWDAVVRNFRDILRQNLPG</sequence>
<proteinExistence type="predicted"/>
<dbReference type="InterPro" id="IPR028098">
    <property type="entry name" value="Glyco_trans_4-like_N"/>
</dbReference>
<evidence type="ECO:0000256" key="2">
    <source>
        <dbReference type="ARBA" id="ARBA00022679"/>
    </source>
</evidence>
<feature type="domain" description="Glycosyltransferase subfamily 4-like N-terminal" evidence="3">
    <location>
        <begin position="136"/>
        <end position="310"/>
    </location>
</feature>
<evidence type="ECO:0000256" key="1">
    <source>
        <dbReference type="ARBA" id="ARBA00022676"/>
    </source>
</evidence>
<dbReference type="CDD" id="cd03794">
    <property type="entry name" value="GT4_WbuB-like"/>
    <property type="match status" value="1"/>
</dbReference>
<dbReference type="PANTHER" id="PTHR12526">
    <property type="entry name" value="GLYCOSYLTRANSFERASE"/>
    <property type="match status" value="1"/>
</dbReference>
<evidence type="ECO:0000313" key="4">
    <source>
        <dbReference type="EMBL" id="WCR09139.1"/>
    </source>
</evidence>
<dbReference type="Pfam" id="PF13579">
    <property type="entry name" value="Glyco_trans_4_4"/>
    <property type="match status" value="1"/>
</dbReference>
<dbReference type="Pfam" id="PF13692">
    <property type="entry name" value="Glyco_trans_1_4"/>
    <property type="match status" value="1"/>
</dbReference>
<dbReference type="PANTHER" id="PTHR12526:SF629">
    <property type="entry name" value="TEICHURONIC ACID BIOSYNTHESIS GLYCOSYLTRANSFERASE TUAH-RELATED"/>
    <property type="match status" value="1"/>
</dbReference>
<dbReference type="SUPFAM" id="SSF53756">
    <property type="entry name" value="UDP-Glycosyltransferase/glycogen phosphorylase"/>
    <property type="match status" value="1"/>
</dbReference>
<gene>
    <name evidence="4" type="ORF">JHX87_18125</name>
</gene>
<dbReference type="Proteomes" id="UP001219349">
    <property type="component" value="Plasmid p90204"/>
</dbReference>
<keyword evidence="2" id="KW-0808">Transferase</keyword>
<dbReference type="RefSeq" id="WP_272833950.1">
    <property type="nucleotide sequence ID" value="NZ_CP067137.1"/>
</dbReference>
<evidence type="ECO:0000259" key="3">
    <source>
        <dbReference type="Pfam" id="PF13579"/>
    </source>
</evidence>
<keyword evidence="4" id="KW-0614">Plasmid</keyword>
<keyword evidence="1" id="KW-0328">Glycosyltransferase</keyword>
<geneLocation type="plasmid" evidence="4 5">
    <name>p90204</name>
</geneLocation>
<accession>A0ABY7SQK2</accession>
<name>A0ABY7SQK2_9RHOB</name>
<dbReference type="Gene3D" id="3.40.50.2000">
    <property type="entry name" value="Glycogen Phosphorylase B"/>
    <property type="match status" value="2"/>
</dbReference>
<protein>
    <submittedName>
        <fullName evidence="4">Glycosyltransferase</fullName>
    </submittedName>
</protein>
<dbReference type="EMBL" id="CP067137">
    <property type="protein sequence ID" value="WCR09139.1"/>
    <property type="molecule type" value="Genomic_DNA"/>
</dbReference>
<keyword evidence="5" id="KW-1185">Reference proteome</keyword>
<reference evidence="4 5" key="1">
    <citation type="submission" date="2021-01" db="EMBL/GenBank/DDBJ databases">
        <title>Biogeographic distribution of Paracoccus.</title>
        <authorList>
            <person name="Hollensteiner J."/>
            <person name="Leineberger J."/>
            <person name="Brinkhoff T."/>
            <person name="Daniel R."/>
        </authorList>
    </citation>
    <scope>NUCLEOTIDE SEQUENCE [LARGE SCALE GENOMIC DNA]</scope>
    <source>
        <strain evidence="4 5">KCTC 22803</strain>
        <plasmid evidence="4 5">p90204</plasmid>
    </source>
</reference>
<evidence type="ECO:0000313" key="5">
    <source>
        <dbReference type="Proteomes" id="UP001219349"/>
    </source>
</evidence>
<organism evidence="4 5">
    <name type="scientific">Paracoccus fistulariae</name>
    <dbReference type="NCBI Taxonomy" id="658446"/>
    <lineage>
        <taxon>Bacteria</taxon>
        <taxon>Pseudomonadati</taxon>
        <taxon>Pseudomonadota</taxon>
        <taxon>Alphaproteobacteria</taxon>
        <taxon>Rhodobacterales</taxon>
        <taxon>Paracoccaceae</taxon>
        <taxon>Paracoccus</taxon>
    </lineage>
</organism>